<organism evidence="2 3">
    <name type="scientific">Thalassiosira oceanica</name>
    <name type="common">Marine diatom</name>
    <dbReference type="NCBI Taxonomy" id="159749"/>
    <lineage>
        <taxon>Eukaryota</taxon>
        <taxon>Sar</taxon>
        <taxon>Stramenopiles</taxon>
        <taxon>Ochrophyta</taxon>
        <taxon>Bacillariophyta</taxon>
        <taxon>Coscinodiscophyceae</taxon>
        <taxon>Thalassiosirophycidae</taxon>
        <taxon>Thalassiosirales</taxon>
        <taxon>Thalassiosiraceae</taxon>
        <taxon>Thalassiosira</taxon>
    </lineage>
</organism>
<name>K0T2I5_THAOC</name>
<accession>K0T2I5</accession>
<dbReference type="Proteomes" id="UP000266841">
    <property type="component" value="Unassembled WGS sequence"/>
</dbReference>
<dbReference type="EMBL" id="AGNL01012995">
    <property type="protein sequence ID" value="EJK67501.1"/>
    <property type="molecule type" value="Genomic_DNA"/>
</dbReference>
<sequence length="149" mass="15779">MELLSDDGTSDSFRGPRTSPTPGGGDDNAPETASDSDGLLAPAALRPRSPDATFTELLCTGACEAVAGTATRHPVNELAGKTAAQAQRGCWDWPRCLQHHGQACIRRGVADSDAIQAEERHIPEQHLVAKSRGIPKEGRLRGTAYVLLP</sequence>
<proteinExistence type="predicted"/>
<gene>
    <name evidence="2" type="ORF">THAOC_11452</name>
</gene>
<evidence type="ECO:0000313" key="3">
    <source>
        <dbReference type="Proteomes" id="UP000266841"/>
    </source>
</evidence>
<comment type="caution">
    <text evidence="2">The sequence shown here is derived from an EMBL/GenBank/DDBJ whole genome shotgun (WGS) entry which is preliminary data.</text>
</comment>
<evidence type="ECO:0000313" key="2">
    <source>
        <dbReference type="EMBL" id="EJK67501.1"/>
    </source>
</evidence>
<keyword evidence="3" id="KW-1185">Reference proteome</keyword>
<protein>
    <submittedName>
        <fullName evidence="2">Uncharacterized protein</fullName>
    </submittedName>
</protein>
<reference evidence="2 3" key="1">
    <citation type="journal article" date="2012" name="Genome Biol.">
        <title>Genome and low-iron response of an oceanic diatom adapted to chronic iron limitation.</title>
        <authorList>
            <person name="Lommer M."/>
            <person name="Specht M."/>
            <person name="Roy A.S."/>
            <person name="Kraemer L."/>
            <person name="Andreson R."/>
            <person name="Gutowska M.A."/>
            <person name="Wolf J."/>
            <person name="Bergner S.V."/>
            <person name="Schilhabel M.B."/>
            <person name="Klostermeier U.C."/>
            <person name="Beiko R.G."/>
            <person name="Rosenstiel P."/>
            <person name="Hippler M."/>
            <person name="Laroche J."/>
        </authorList>
    </citation>
    <scope>NUCLEOTIDE SEQUENCE [LARGE SCALE GENOMIC DNA]</scope>
    <source>
        <strain evidence="2 3">CCMP1005</strain>
    </source>
</reference>
<dbReference type="AlphaFoldDB" id="K0T2I5"/>
<evidence type="ECO:0000256" key="1">
    <source>
        <dbReference type="SAM" id="MobiDB-lite"/>
    </source>
</evidence>
<feature type="region of interest" description="Disordered" evidence="1">
    <location>
        <begin position="1"/>
        <end position="47"/>
    </location>
</feature>